<reference evidence="1 2" key="1">
    <citation type="submission" date="2019-06" db="EMBL/GenBank/DDBJ databases">
        <title>Draft genomes of female and male turbot (Scophthalmus maximus).</title>
        <authorList>
            <person name="Xu H."/>
            <person name="Xu X.-W."/>
            <person name="Shao C."/>
            <person name="Chen S."/>
        </authorList>
    </citation>
    <scope>NUCLEOTIDE SEQUENCE [LARGE SCALE GENOMIC DNA]</scope>
    <source>
        <strain evidence="1">Ysfricsl-2016a</strain>
        <tissue evidence="1">Blood</tissue>
    </source>
</reference>
<comment type="caution">
    <text evidence="1">The sequence shown here is derived from an EMBL/GenBank/DDBJ whole genome shotgun (WGS) entry which is preliminary data.</text>
</comment>
<proteinExistence type="predicted"/>
<evidence type="ECO:0000313" key="1">
    <source>
        <dbReference type="EMBL" id="KAF0028356.1"/>
    </source>
</evidence>
<organism evidence="1 2">
    <name type="scientific">Scophthalmus maximus</name>
    <name type="common">Turbot</name>
    <name type="synonym">Psetta maxima</name>
    <dbReference type="NCBI Taxonomy" id="52904"/>
    <lineage>
        <taxon>Eukaryota</taxon>
        <taxon>Metazoa</taxon>
        <taxon>Chordata</taxon>
        <taxon>Craniata</taxon>
        <taxon>Vertebrata</taxon>
        <taxon>Euteleostomi</taxon>
        <taxon>Actinopterygii</taxon>
        <taxon>Neopterygii</taxon>
        <taxon>Teleostei</taxon>
        <taxon>Neoteleostei</taxon>
        <taxon>Acanthomorphata</taxon>
        <taxon>Carangaria</taxon>
        <taxon>Pleuronectiformes</taxon>
        <taxon>Pleuronectoidei</taxon>
        <taxon>Scophthalmidae</taxon>
        <taxon>Scophthalmus</taxon>
    </lineage>
</organism>
<name>A0A6A4RZL9_SCOMX</name>
<evidence type="ECO:0000313" key="2">
    <source>
        <dbReference type="Proteomes" id="UP000438429"/>
    </source>
</evidence>
<dbReference type="EMBL" id="VEVO01000017">
    <property type="protein sequence ID" value="KAF0028356.1"/>
    <property type="molecule type" value="Genomic_DNA"/>
</dbReference>
<protein>
    <submittedName>
        <fullName evidence="1">Uncharacterized protein</fullName>
    </submittedName>
</protein>
<accession>A0A6A4RZL9</accession>
<dbReference type="Proteomes" id="UP000438429">
    <property type="component" value="Unassembled WGS sequence"/>
</dbReference>
<gene>
    <name evidence="1" type="ORF">F2P81_019443</name>
</gene>
<dbReference type="AlphaFoldDB" id="A0A6A4RZL9"/>
<sequence length="305" mass="34467">MNRKLDAASVPTQERYNKKVCSESQSLQVTAGVGNVFCWVNTALRDEGTPSPRVGMSFSEDTESGLKCQRHGWSRYHPNHRRYLFSSAAQSSNSWPNGRFLARSWGPIKDTQREQIGVLVVELSFLKKLHEQQQWQHLAAEHSVTFGLRTSKVIQPCVRTTNLLTRSRGRICDIWRQSSKKKDKLLFSSVSDPAAQVKHISSVTSSYAALSRCQRWSPVLRPRELPWLASAHVGTVPVRWEGGQGPARFTTPALDLEAAMLWMVARTLPDDPGILHWNQAQGTGVWLHNQILSYCIGLKFHRARI</sequence>